<evidence type="ECO:0000313" key="1">
    <source>
        <dbReference type="EMBL" id="GIY51225.1"/>
    </source>
</evidence>
<keyword evidence="2" id="KW-1185">Reference proteome</keyword>
<gene>
    <name evidence="1" type="ORF">CEXT_261241</name>
</gene>
<dbReference type="EMBL" id="BPLR01012085">
    <property type="protein sequence ID" value="GIY51225.1"/>
    <property type="molecule type" value="Genomic_DNA"/>
</dbReference>
<reference evidence="1 2" key="1">
    <citation type="submission" date="2021-06" db="EMBL/GenBank/DDBJ databases">
        <title>Caerostris extrusa draft genome.</title>
        <authorList>
            <person name="Kono N."/>
            <person name="Arakawa K."/>
        </authorList>
    </citation>
    <scope>NUCLEOTIDE SEQUENCE [LARGE SCALE GENOMIC DNA]</scope>
</reference>
<protein>
    <submittedName>
        <fullName evidence="1">Uncharacterized protein</fullName>
    </submittedName>
</protein>
<dbReference type="AlphaFoldDB" id="A0AAV4U0F4"/>
<proteinExistence type="predicted"/>
<dbReference type="Proteomes" id="UP001054945">
    <property type="component" value="Unassembled WGS sequence"/>
</dbReference>
<name>A0AAV4U0F4_CAEEX</name>
<organism evidence="1 2">
    <name type="scientific">Caerostris extrusa</name>
    <name type="common">Bark spider</name>
    <name type="synonym">Caerostris bankana</name>
    <dbReference type="NCBI Taxonomy" id="172846"/>
    <lineage>
        <taxon>Eukaryota</taxon>
        <taxon>Metazoa</taxon>
        <taxon>Ecdysozoa</taxon>
        <taxon>Arthropoda</taxon>
        <taxon>Chelicerata</taxon>
        <taxon>Arachnida</taxon>
        <taxon>Araneae</taxon>
        <taxon>Araneomorphae</taxon>
        <taxon>Entelegynae</taxon>
        <taxon>Araneoidea</taxon>
        <taxon>Araneidae</taxon>
        <taxon>Caerostris</taxon>
    </lineage>
</organism>
<sequence>MRHCNQRVSEKCDLLTVGLIWRLLPLTSVTHGNKYSSSDVSVYVWVLLCRFLTEMAPSYDNEGQGSQVGGWMNGLKLTVY</sequence>
<accession>A0AAV4U0F4</accession>
<comment type="caution">
    <text evidence="1">The sequence shown here is derived from an EMBL/GenBank/DDBJ whole genome shotgun (WGS) entry which is preliminary data.</text>
</comment>
<evidence type="ECO:0000313" key="2">
    <source>
        <dbReference type="Proteomes" id="UP001054945"/>
    </source>
</evidence>